<feature type="transmembrane region" description="Helical" evidence="7">
    <location>
        <begin position="302"/>
        <end position="324"/>
    </location>
</feature>
<evidence type="ECO:0000259" key="8">
    <source>
        <dbReference type="PROSITE" id="PS50928"/>
    </source>
</evidence>
<protein>
    <submittedName>
        <fullName evidence="9">ABC transporter permease</fullName>
    </submittedName>
</protein>
<dbReference type="Pfam" id="PF00528">
    <property type="entry name" value="BPD_transp_1"/>
    <property type="match status" value="1"/>
</dbReference>
<dbReference type="PROSITE" id="PS50928">
    <property type="entry name" value="ABC_TM1"/>
    <property type="match status" value="1"/>
</dbReference>
<dbReference type="EMBL" id="JBHUHD010000001">
    <property type="protein sequence ID" value="MFD2141735.1"/>
    <property type="molecule type" value="Genomic_DNA"/>
</dbReference>
<evidence type="ECO:0000256" key="6">
    <source>
        <dbReference type="ARBA" id="ARBA00023136"/>
    </source>
</evidence>
<dbReference type="PANTHER" id="PTHR43163:SF6">
    <property type="entry name" value="DIPEPTIDE TRANSPORT SYSTEM PERMEASE PROTEIN DPPB-RELATED"/>
    <property type="match status" value="1"/>
</dbReference>
<feature type="transmembrane region" description="Helical" evidence="7">
    <location>
        <begin position="264"/>
        <end position="282"/>
    </location>
</feature>
<feature type="transmembrane region" description="Helical" evidence="7">
    <location>
        <begin position="12"/>
        <end position="32"/>
    </location>
</feature>
<evidence type="ECO:0000256" key="7">
    <source>
        <dbReference type="RuleBase" id="RU363032"/>
    </source>
</evidence>
<comment type="caution">
    <text evidence="9">The sequence shown here is derived from an EMBL/GenBank/DDBJ whole genome shotgun (WGS) entry which is preliminary data.</text>
</comment>
<dbReference type="SUPFAM" id="SSF161098">
    <property type="entry name" value="MetI-like"/>
    <property type="match status" value="1"/>
</dbReference>
<comment type="subcellular location">
    <subcellularLocation>
        <location evidence="1 7">Cell membrane</location>
        <topology evidence="1 7">Multi-pass membrane protein</topology>
    </subcellularLocation>
</comment>
<dbReference type="Gene3D" id="1.10.3720.10">
    <property type="entry name" value="MetI-like"/>
    <property type="match status" value="1"/>
</dbReference>
<comment type="similarity">
    <text evidence="7">Belongs to the binding-protein-dependent transport system permease family.</text>
</comment>
<feature type="transmembrane region" description="Helical" evidence="7">
    <location>
        <begin position="136"/>
        <end position="157"/>
    </location>
</feature>
<keyword evidence="10" id="KW-1185">Reference proteome</keyword>
<evidence type="ECO:0000256" key="1">
    <source>
        <dbReference type="ARBA" id="ARBA00004651"/>
    </source>
</evidence>
<accession>A0ABW4YZE5</accession>
<keyword evidence="2 7" id="KW-0813">Transport</keyword>
<dbReference type="PANTHER" id="PTHR43163">
    <property type="entry name" value="DIPEPTIDE TRANSPORT SYSTEM PERMEASE PROTEIN DPPB-RELATED"/>
    <property type="match status" value="1"/>
</dbReference>
<dbReference type="RefSeq" id="WP_213352592.1">
    <property type="nucleotide sequence ID" value="NZ_JAHBGB010000027.1"/>
</dbReference>
<keyword evidence="5 7" id="KW-1133">Transmembrane helix</keyword>
<reference evidence="10" key="1">
    <citation type="journal article" date="2019" name="Int. J. Syst. Evol. Microbiol.">
        <title>The Global Catalogue of Microorganisms (GCM) 10K type strain sequencing project: providing services to taxonomists for standard genome sequencing and annotation.</title>
        <authorList>
            <consortium name="The Broad Institute Genomics Platform"/>
            <consortium name="The Broad Institute Genome Sequencing Center for Infectious Disease"/>
            <person name="Wu L."/>
            <person name="Ma J."/>
        </authorList>
    </citation>
    <scope>NUCLEOTIDE SEQUENCE [LARGE SCALE GENOMIC DNA]</scope>
    <source>
        <strain evidence="10">CCM 7435</strain>
    </source>
</reference>
<evidence type="ECO:0000313" key="10">
    <source>
        <dbReference type="Proteomes" id="UP001597299"/>
    </source>
</evidence>
<sequence>MNAYSVVANRLVWFLPTLLGLLAVVFVLARIVPSDPAVLAAGENASAEQVQETRDRLGFDRPLLEQFVEYLREVARGDLGTSVYTQQPIIRDLAERLPATLELTFVGVLAAALIGVPLGVLSALHRNSWLDHMLRLASVLLIGVAPFWIAMQLQMLFSMQLGWLPLSGRIDDVAPEAVTSLITIDALLAGDLQLFLSALRHLVLPALTLALPGGAVVMRFTRTAVLDAVTSPSVAYQTAMGLPRRVIVWKYILRSALTSTVTQLGLVFGISITGAVVIEAVFEWPGLGTYAARSILHSDYNAVMGVTLCAGIVFAISNLLVDLLQMVIDPRGVK</sequence>
<feature type="transmembrane region" description="Helical" evidence="7">
    <location>
        <begin position="103"/>
        <end position="124"/>
    </location>
</feature>
<dbReference type="InterPro" id="IPR000515">
    <property type="entry name" value="MetI-like"/>
</dbReference>
<evidence type="ECO:0000256" key="5">
    <source>
        <dbReference type="ARBA" id="ARBA00022989"/>
    </source>
</evidence>
<feature type="domain" description="ABC transmembrane type-1" evidence="8">
    <location>
        <begin position="97"/>
        <end position="325"/>
    </location>
</feature>
<dbReference type="InterPro" id="IPR035906">
    <property type="entry name" value="MetI-like_sf"/>
</dbReference>
<dbReference type="CDD" id="cd06261">
    <property type="entry name" value="TM_PBP2"/>
    <property type="match status" value="1"/>
</dbReference>
<dbReference type="Proteomes" id="UP001597299">
    <property type="component" value="Unassembled WGS sequence"/>
</dbReference>
<keyword evidence="4 7" id="KW-0812">Transmembrane</keyword>
<evidence type="ECO:0000256" key="4">
    <source>
        <dbReference type="ARBA" id="ARBA00022692"/>
    </source>
</evidence>
<keyword evidence="3" id="KW-1003">Cell membrane</keyword>
<dbReference type="Pfam" id="PF19300">
    <property type="entry name" value="BPD_transp_1_N"/>
    <property type="match status" value="1"/>
</dbReference>
<evidence type="ECO:0000313" key="9">
    <source>
        <dbReference type="EMBL" id="MFD2141735.1"/>
    </source>
</evidence>
<organism evidence="9 10">
    <name type="scientific">Ancylobacter oerskovii</name>
    <dbReference type="NCBI Taxonomy" id="459519"/>
    <lineage>
        <taxon>Bacteria</taxon>
        <taxon>Pseudomonadati</taxon>
        <taxon>Pseudomonadota</taxon>
        <taxon>Alphaproteobacteria</taxon>
        <taxon>Hyphomicrobiales</taxon>
        <taxon>Xanthobacteraceae</taxon>
        <taxon>Ancylobacter</taxon>
    </lineage>
</organism>
<proteinExistence type="inferred from homology"/>
<name>A0ABW4YZE5_9HYPH</name>
<gene>
    <name evidence="9" type="ORF">ACFSNC_15080</name>
</gene>
<evidence type="ECO:0000256" key="2">
    <source>
        <dbReference type="ARBA" id="ARBA00022448"/>
    </source>
</evidence>
<keyword evidence="6 7" id="KW-0472">Membrane</keyword>
<evidence type="ECO:0000256" key="3">
    <source>
        <dbReference type="ARBA" id="ARBA00022475"/>
    </source>
</evidence>
<dbReference type="InterPro" id="IPR045621">
    <property type="entry name" value="BPD_transp_1_N"/>
</dbReference>
<feature type="transmembrane region" description="Helical" evidence="7">
    <location>
        <begin position="202"/>
        <end position="221"/>
    </location>
</feature>